<reference evidence="1 2" key="1">
    <citation type="submission" date="2023-07" db="EMBL/GenBank/DDBJ databases">
        <title>Sequencing the genomes of 1000 actinobacteria strains.</title>
        <authorList>
            <person name="Klenk H.-P."/>
        </authorList>
    </citation>
    <scope>NUCLEOTIDE SEQUENCE [LARGE SCALE GENOMIC DNA]</scope>
    <source>
        <strain evidence="1 2">DSM 44711</strain>
    </source>
</reference>
<name>A0AAE3ZXI8_9ACTN</name>
<dbReference type="Proteomes" id="UP001183629">
    <property type="component" value="Unassembled WGS sequence"/>
</dbReference>
<accession>A0AAE3ZXI8</accession>
<keyword evidence="2" id="KW-1185">Reference proteome</keyword>
<evidence type="ECO:0000313" key="2">
    <source>
        <dbReference type="Proteomes" id="UP001183629"/>
    </source>
</evidence>
<dbReference type="EMBL" id="JAVDYC010000001">
    <property type="protein sequence ID" value="MDR7327843.1"/>
    <property type="molecule type" value="Genomic_DNA"/>
</dbReference>
<sequence length="82" mass="9038">MSDGRHSAAPDKFDAVHPMAVRDGFIGVTPPWVGRRMRCGRAGFEVMSVETTDITSAIRGRLRRPIASLEPAWRLDMPMVSG</sequence>
<protein>
    <submittedName>
        <fullName evidence="1">Uncharacterized protein</fullName>
    </submittedName>
</protein>
<evidence type="ECO:0000313" key="1">
    <source>
        <dbReference type="EMBL" id="MDR7327843.1"/>
    </source>
</evidence>
<dbReference type="AlphaFoldDB" id="A0AAE3ZXI8"/>
<organism evidence="1 2">
    <name type="scientific">Catenuloplanes niger</name>
    <dbReference type="NCBI Taxonomy" id="587534"/>
    <lineage>
        <taxon>Bacteria</taxon>
        <taxon>Bacillati</taxon>
        <taxon>Actinomycetota</taxon>
        <taxon>Actinomycetes</taxon>
        <taxon>Micromonosporales</taxon>
        <taxon>Micromonosporaceae</taxon>
        <taxon>Catenuloplanes</taxon>
    </lineage>
</organism>
<comment type="caution">
    <text evidence="1">The sequence shown here is derived from an EMBL/GenBank/DDBJ whole genome shotgun (WGS) entry which is preliminary data.</text>
</comment>
<proteinExistence type="predicted"/>
<gene>
    <name evidence="1" type="ORF">J2S44_008093</name>
</gene>
<dbReference type="RefSeq" id="WP_310428523.1">
    <property type="nucleotide sequence ID" value="NZ_JAVDYC010000001.1"/>
</dbReference>